<name>A0AAE3ESN5_9FLAO</name>
<sequence length="224" mass="26405">MISSQYEKDILDIPQHYNKLEVVTQNGEKFLSGEIEIKDEEGKIWETYSVLIKGSRQYPNMFPILFETGNAFPKIADWHVNIDESCCIDVPESEIIICKNGLHAKEFIERYCIPYLANQKYRELEGYYLYGEYSHGIFGKIEFYQSKLKARSPLQMVQMFDFILKGQILNRTAQCPFCHKMKFRNCHKDAFEELSIIKPYIYFDGKEQLIPFFKQNPNYILPSS</sequence>
<proteinExistence type="predicted"/>
<accession>A0AAE3ESN5</accession>
<reference evidence="1" key="1">
    <citation type="submission" date="2023-02" db="EMBL/GenBank/DDBJ databases">
        <title>Genome of Flavobacteriaceae gen. nov. sp. strain F89.</title>
        <authorList>
            <person name="Wang Y."/>
        </authorList>
    </citation>
    <scope>NUCLEOTIDE SEQUENCE</scope>
    <source>
        <strain evidence="1">F89</strain>
    </source>
</reference>
<comment type="caution">
    <text evidence="1">The sequence shown here is derived from an EMBL/GenBank/DDBJ whole genome shotgun (WGS) entry which is preliminary data.</text>
</comment>
<dbReference type="AlphaFoldDB" id="A0AAE3ESN5"/>
<protein>
    <submittedName>
        <fullName evidence="1">Uncharacterized protein</fullName>
    </submittedName>
</protein>
<dbReference type="EMBL" id="JAIRBC010000003">
    <property type="protein sequence ID" value="MCG2459760.1"/>
    <property type="molecule type" value="Genomic_DNA"/>
</dbReference>
<dbReference type="RefSeq" id="WP_317900904.1">
    <property type="nucleotide sequence ID" value="NZ_JAIRBC010000003.1"/>
</dbReference>
<organism evidence="1 2">
    <name type="scientific">Cerina litoralis</name>
    <dbReference type="NCBI Taxonomy" id="2874477"/>
    <lineage>
        <taxon>Bacteria</taxon>
        <taxon>Pseudomonadati</taxon>
        <taxon>Bacteroidota</taxon>
        <taxon>Flavobacteriia</taxon>
        <taxon>Flavobacteriales</taxon>
        <taxon>Flavobacteriaceae</taxon>
        <taxon>Cerina</taxon>
    </lineage>
</organism>
<evidence type="ECO:0000313" key="1">
    <source>
        <dbReference type="EMBL" id="MCG2459760.1"/>
    </source>
</evidence>
<keyword evidence="2" id="KW-1185">Reference proteome</keyword>
<evidence type="ECO:0000313" key="2">
    <source>
        <dbReference type="Proteomes" id="UP001200642"/>
    </source>
</evidence>
<gene>
    <name evidence="1" type="ORF">K8352_03285</name>
</gene>
<dbReference type="Proteomes" id="UP001200642">
    <property type="component" value="Unassembled WGS sequence"/>
</dbReference>